<feature type="domain" description="Flavodoxin-like" evidence="1">
    <location>
        <begin position="3"/>
        <end position="168"/>
    </location>
</feature>
<evidence type="ECO:0000313" key="2">
    <source>
        <dbReference type="EMBL" id="HHS52188.1"/>
    </source>
</evidence>
<dbReference type="EMBL" id="DTLI01000129">
    <property type="protein sequence ID" value="HHS52188.1"/>
    <property type="molecule type" value="Genomic_DNA"/>
</dbReference>
<gene>
    <name evidence="2" type="ORF">ENW73_04895</name>
</gene>
<dbReference type="GO" id="GO:0010181">
    <property type="term" value="F:FMN binding"/>
    <property type="evidence" value="ECO:0007669"/>
    <property type="project" value="InterPro"/>
</dbReference>
<reference evidence="2" key="1">
    <citation type="journal article" date="2020" name="mSystems">
        <title>Genome- and Community-Level Interaction Insights into Carbon Utilization and Element Cycling Functions of Hydrothermarchaeota in Hydrothermal Sediment.</title>
        <authorList>
            <person name="Zhou Z."/>
            <person name="Liu Y."/>
            <person name="Xu W."/>
            <person name="Pan J."/>
            <person name="Luo Z.H."/>
            <person name="Li M."/>
        </authorList>
    </citation>
    <scope>NUCLEOTIDE SEQUENCE [LARGE SCALE GENOMIC DNA]</scope>
    <source>
        <strain evidence="2">SpSt-876</strain>
    </source>
</reference>
<dbReference type="InterPro" id="IPR029039">
    <property type="entry name" value="Flavoprotein-like_sf"/>
</dbReference>
<organism evidence="2">
    <name type="scientific">candidate division WOR-3 bacterium</name>
    <dbReference type="NCBI Taxonomy" id="2052148"/>
    <lineage>
        <taxon>Bacteria</taxon>
        <taxon>Bacteria division WOR-3</taxon>
    </lineage>
</organism>
<protein>
    <recommendedName>
        <fullName evidence="1">Flavodoxin-like domain-containing protein</fullName>
    </recommendedName>
</protein>
<proteinExistence type="predicted"/>
<dbReference type="PROSITE" id="PS50902">
    <property type="entry name" value="FLAVODOXIN_LIKE"/>
    <property type="match status" value="1"/>
</dbReference>
<evidence type="ECO:0000259" key="1">
    <source>
        <dbReference type="PROSITE" id="PS50902"/>
    </source>
</evidence>
<sequence length="168" mass="18453">MKILIIVHSKTGTTKKFAESIANKLQKDGHSTNLVQIETDVPIQSGSVHRCAKFSIINLPDITNYEAIFLGGPVWAFSASPVIIECINALGDFQGKWVLPFVTQGLPFKFMGGKQAIALMSQKASEKKAKILPGFIVSRLFHNIEKDMDKAADAILQTLKSYTFGGRK</sequence>
<name>A0A7C6A949_UNCW3</name>
<dbReference type="AlphaFoldDB" id="A0A7C6A949"/>
<dbReference type="Gene3D" id="3.40.50.360">
    <property type="match status" value="1"/>
</dbReference>
<accession>A0A7C6A949</accession>
<dbReference type="SUPFAM" id="SSF52218">
    <property type="entry name" value="Flavoproteins"/>
    <property type="match status" value="1"/>
</dbReference>
<dbReference type="Pfam" id="PF12682">
    <property type="entry name" value="Flavodoxin_4"/>
    <property type="match status" value="1"/>
</dbReference>
<comment type="caution">
    <text evidence="2">The sequence shown here is derived from an EMBL/GenBank/DDBJ whole genome shotgun (WGS) entry which is preliminary data.</text>
</comment>
<dbReference type="InterPro" id="IPR008254">
    <property type="entry name" value="Flavodoxin/NO_synth"/>
</dbReference>